<comment type="caution">
    <text evidence="1">The sequence shown here is derived from an EMBL/GenBank/DDBJ whole genome shotgun (WGS) entry which is preliminary data.</text>
</comment>
<reference evidence="2" key="1">
    <citation type="journal article" date="2023" name="G3 (Bethesda)">
        <title>Genome assembly and association tests identify interacting loci associated with vigor, precocity, and sex in interspecific pistachio rootstocks.</title>
        <authorList>
            <person name="Palmer W."/>
            <person name="Jacygrad E."/>
            <person name="Sagayaradj S."/>
            <person name="Cavanaugh K."/>
            <person name="Han R."/>
            <person name="Bertier L."/>
            <person name="Beede B."/>
            <person name="Kafkas S."/>
            <person name="Golino D."/>
            <person name="Preece J."/>
            <person name="Michelmore R."/>
        </authorList>
    </citation>
    <scope>NUCLEOTIDE SEQUENCE [LARGE SCALE GENOMIC DNA]</scope>
</reference>
<keyword evidence="2" id="KW-1185">Reference proteome</keyword>
<evidence type="ECO:0000313" key="1">
    <source>
        <dbReference type="EMBL" id="KAJ0045590.1"/>
    </source>
</evidence>
<organism evidence="1 2">
    <name type="scientific">Pistacia integerrima</name>
    <dbReference type="NCBI Taxonomy" id="434235"/>
    <lineage>
        <taxon>Eukaryota</taxon>
        <taxon>Viridiplantae</taxon>
        <taxon>Streptophyta</taxon>
        <taxon>Embryophyta</taxon>
        <taxon>Tracheophyta</taxon>
        <taxon>Spermatophyta</taxon>
        <taxon>Magnoliopsida</taxon>
        <taxon>eudicotyledons</taxon>
        <taxon>Gunneridae</taxon>
        <taxon>Pentapetalae</taxon>
        <taxon>rosids</taxon>
        <taxon>malvids</taxon>
        <taxon>Sapindales</taxon>
        <taxon>Anacardiaceae</taxon>
        <taxon>Pistacia</taxon>
    </lineage>
</organism>
<sequence>MAEAVEEDYEIAPLPNNPTMAQLRNHKEKKTRKYKAKACLHAAVSDAIFTGIINLESTKDIWDFFKEEYKGNDRTGNVQVLNLRREFEMQRIKESKTI</sequence>
<accession>A0ACC0Z5D1</accession>
<name>A0ACC0Z5D1_9ROSI</name>
<dbReference type="Proteomes" id="UP001163603">
    <property type="component" value="Chromosome 3"/>
</dbReference>
<proteinExistence type="predicted"/>
<protein>
    <submittedName>
        <fullName evidence="1">Uncharacterized protein</fullName>
    </submittedName>
</protein>
<evidence type="ECO:0000313" key="2">
    <source>
        <dbReference type="Proteomes" id="UP001163603"/>
    </source>
</evidence>
<gene>
    <name evidence="1" type="ORF">Pint_05328</name>
</gene>
<dbReference type="EMBL" id="CM047738">
    <property type="protein sequence ID" value="KAJ0045590.1"/>
    <property type="molecule type" value="Genomic_DNA"/>
</dbReference>